<proteinExistence type="predicted"/>
<sequence length="260" mass="30429">TVAGGNMMFVAHVTFSAMDLFPDYETEDHRNNSFTYDWTYYDYLTNTYRNDTFSYNCQVFYLIGSLSNGSTFQVSYWQDDDNYWDAWANEYNNTIADMLVSAASNHTVRSTCDEYYIAAMPIVDATDGYVYNFLSIDIPQGYAIEYLQLDALHQWYGCDNEYLSYYRCTDSDYHQDDTSSDFYSWSEGVYPGYSEVYYGGWDDITIDFDIKLINWGEYQGYSSPSQTAYYYEGVGQYSIWPSSAYEFTLYYQFVPVIPVE</sequence>
<organism evidence="1">
    <name type="scientific">marine metagenome</name>
    <dbReference type="NCBI Taxonomy" id="408172"/>
    <lineage>
        <taxon>unclassified sequences</taxon>
        <taxon>metagenomes</taxon>
        <taxon>ecological metagenomes</taxon>
    </lineage>
</organism>
<dbReference type="AlphaFoldDB" id="A0A382X6I4"/>
<protein>
    <submittedName>
        <fullName evidence="1">Uncharacterized protein</fullName>
    </submittedName>
</protein>
<dbReference type="EMBL" id="UINC01165350">
    <property type="protein sequence ID" value="SVD66692.1"/>
    <property type="molecule type" value="Genomic_DNA"/>
</dbReference>
<name>A0A382X6I4_9ZZZZ</name>
<feature type="non-terminal residue" evidence="1">
    <location>
        <position position="1"/>
    </location>
</feature>
<reference evidence="1" key="1">
    <citation type="submission" date="2018-05" db="EMBL/GenBank/DDBJ databases">
        <authorList>
            <person name="Lanie J.A."/>
            <person name="Ng W.-L."/>
            <person name="Kazmierczak K.M."/>
            <person name="Andrzejewski T.M."/>
            <person name="Davidsen T.M."/>
            <person name="Wayne K.J."/>
            <person name="Tettelin H."/>
            <person name="Glass J.I."/>
            <person name="Rusch D."/>
            <person name="Podicherti R."/>
            <person name="Tsui H.-C.T."/>
            <person name="Winkler M.E."/>
        </authorList>
    </citation>
    <scope>NUCLEOTIDE SEQUENCE</scope>
</reference>
<evidence type="ECO:0000313" key="1">
    <source>
        <dbReference type="EMBL" id="SVD66692.1"/>
    </source>
</evidence>
<gene>
    <name evidence="1" type="ORF">METZ01_LOCUS419546</name>
</gene>
<accession>A0A382X6I4</accession>